<dbReference type="RefSeq" id="WP_255058792.1">
    <property type="nucleotide sequence ID" value="NZ_JANDBD010000002.1"/>
</dbReference>
<evidence type="ECO:0000313" key="1">
    <source>
        <dbReference type="EMBL" id="MCP9271724.1"/>
    </source>
</evidence>
<comment type="caution">
    <text evidence="1">The sequence shown here is derived from an EMBL/GenBank/DDBJ whole genome shotgun (WGS) entry which is preliminary data.</text>
</comment>
<organism evidence="1 2">
    <name type="scientific">Mycolicibacterium arenosum</name>
    <dbReference type="NCBI Taxonomy" id="2952157"/>
    <lineage>
        <taxon>Bacteria</taxon>
        <taxon>Bacillati</taxon>
        <taxon>Actinomycetota</taxon>
        <taxon>Actinomycetes</taxon>
        <taxon>Mycobacteriales</taxon>
        <taxon>Mycobacteriaceae</taxon>
        <taxon>Mycolicibacterium</taxon>
    </lineage>
</organism>
<name>A0ABT1M0E1_9MYCO</name>
<sequence length="191" mass="21446">MPLQNRVTPRGELIAATARGMYMGNRGRLHDDQRRIVRAANSMLWIICVLDFKGRRREVMTPGRYTELFFLDEAVALAAGHRPCAECRRSDYRAYLQAVRISGAPELNERLRESRDADRIIRDVDALPDGVFVLVDDQPRLKWQGALRRWTPAGYVDPVPVSGVAPVVTPDLSVTALRNGYRPVVHPSVGA</sequence>
<reference evidence="1 2" key="1">
    <citation type="submission" date="2022-06" db="EMBL/GenBank/DDBJ databases">
        <title>Mycolicibacterium sp. CAU 1645 isolated from seawater.</title>
        <authorList>
            <person name="Kim W."/>
        </authorList>
    </citation>
    <scope>NUCLEOTIDE SEQUENCE [LARGE SCALE GENOMIC DNA]</scope>
    <source>
        <strain evidence="1 2">CAU 1645</strain>
    </source>
</reference>
<dbReference type="EMBL" id="JANDBD010000002">
    <property type="protein sequence ID" value="MCP9271724.1"/>
    <property type="molecule type" value="Genomic_DNA"/>
</dbReference>
<proteinExistence type="predicted"/>
<protein>
    <submittedName>
        <fullName evidence="1">Uncharacterized protein</fullName>
    </submittedName>
</protein>
<gene>
    <name evidence="1" type="ORF">NM203_05960</name>
</gene>
<evidence type="ECO:0000313" key="2">
    <source>
        <dbReference type="Proteomes" id="UP001651690"/>
    </source>
</evidence>
<keyword evidence="2" id="KW-1185">Reference proteome</keyword>
<dbReference type="Proteomes" id="UP001651690">
    <property type="component" value="Unassembled WGS sequence"/>
</dbReference>
<accession>A0ABT1M0E1</accession>